<protein>
    <submittedName>
        <fullName evidence="2">Uncharacterized protein</fullName>
    </submittedName>
</protein>
<dbReference type="EMBL" id="CP033227">
    <property type="protein sequence ID" value="AYO75467.1"/>
    <property type="molecule type" value="Genomic_DNA"/>
</dbReference>
<geneLocation type="plasmid" evidence="4">
    <name>pf1</name>
</geneLocation>
<sequence>MSYDVAFRHQQALDPSALATITAALHAITTAIDDCRNAGKNAETDPAVILLARHLGTIAGAGSDESLLRRRCIDTIAELRRFPALLTLAVRGVAHDAAAKDRFHADGRKAMRRLADALGLEDGRYRIHSNRSHPSQSGEITLHGEEVHVQLSLGAPGPDSEVIYRRVDGLHDCIGDVRRFASIRDLLAPERFAARLRRELRLSAPRTDPVGLFA</sequence>
<gene>
    <name evidence="2" type="ORF">AX777_22605</name>
    <name evidence="1" type="ORF">EBF16_00160</name>
</gene>
<dbReference type="OrthoDB" id="6894039at2"/>
<keyword evidence="1" id="KW-0614">Plasmid</keyword>
<dbReference type="Proteomes" id="UP000280708">
    <property type="component" value="Plasmid pF1"/>
</dbReference>
<evidence type="ECO:0000313" key="1">
    <source>
        <dbReference type="EMBL" id="AYO75467.1"/>
    </source>
</evidence>
<dbReference type="RefSeq" id="WP_063976895.1">
    <property type="nucleotide sequence ID" value="NZ_CP033227.1"/>
</dbReference>
<accession>A0A177JJ68</accession>
<name>A0A177JJ68_SPHYA</name>
<organism evidence="2 3">
    <name type="scientific">Sphingobium yanoikuyae</name>
    <name type="common">Sphingomonas yanoikuyae</name>
    <dbReference type="NCBI Taxonomy" id="13690"/>
    <lineage>
        <taxon>Bacteria</taxon>
        <taxon>Pseudomonadati</taxon>
        <taxon>Pseudomonadota</taxon>
        <taxon>Alphaproteobacteria</taxon>
        <taxon>Sphingomonadales</taxon>
        <taxon>Sphingomonadaceae</taxon>
        <taxon>Sphingobium</taxon>
    </lineage>
</organism>
<dbReference type="AlphaFoldDB" id="A0A177JJ68"/>
<dbReference type="Proteomes" id="UP000077262">
    <property type="component" value="Unassembled WGS sequence"/>
</dbReference>
<proteinExistence type="predicted"/>
<evidence type="ECO:0000313" key="2">
    <source>
        <dbReference type="EMBL" id="OAH40967.1"/>
    </source>
</evidence>
<dbReference type="EMBL" id="LSTR01000062">
    <property type="protein sequence ID" value="OAH40967.1"/>
    <property type="molecule type" value="Genomic_DNA"/>
</dbReference>
<evidence type="ECO:0000313" key="4">
    <source>
        <dbReference type="Proteomes" id="UP000280708"/>
    </source>
</evidence>
<reference evidence="2 3" key="1">
    <citation type="submission" date="2016-02" db="EMBL/GenBank/DDBJ databases">
        <authorList>
            <person name="Wen L."/>
            <person name="He K."/>
            <person name="Yang H."/>
        </authorList>
    </citation>
    <scope>NUCLEOTIDE SEQUENCE [LARGE SCALE GENOMIC DNA]</scope>
    <source>
        <strain evidence="2 3">CD09_2</strain>
    </source>
</reference>
<geneLocation type="plasmid" evidence="1">
    <name>pF1</name>
</geneLocation>
<evidence type="ECO:0000313" key="3">
    <source>
        <dbReference type="Proteomes" id="UP000077262"/>
    </source>
</evidence>
<reference evidence="1 4" key="2">
    <citation type="submission" date="2018-10" db="EMBL/GenBank/DDBJ databases">
        <title>Characterization and genome analysis of a novel bacterium Sphingobium yanoikuyae SJTF8 capable of degrading PAHs.</title>
        <authorList>
            <person name="Yin C."/>
            <person name="Xiong W."/>
            <person name="Liang R."/>
        </authorList>
    </citation>
    <scope>NUCLEOTIDE SEQUENCE [LARGE SCALE GENOMIC DNA]</scope>
    <source>
        <strain evidence="1 4">SJTF8</strain>
        <plasmid evidence="1">pF1</plasmid>
        <plasmid evidence="4">pf1</plasmid>
    </source>
</reference>